<evidence type="ECO:0000256" key="1">
    <source>
        <dbReference type="ARBA" id="ARBA00007665"/>
    </source>
</evidence>
<sequence length="205" mass="23638">MEENLEKDSFLTIAKISSGLYKDKNSKFHYYAFPVKTEEEIKEQQAELRKKYYDARHHCFAYVLGRDGDIFRASDDGEPNHSAGDPILGQIRSNNLTNILIVVVRYFGGTKLGVSGLIQAYKTSASLAIEENEIIEELVKEQVQIKFPYPAMNEVMKLVKRLDLEILHQKMELDCEMTLEFREKLRPSVLEFLEDSQDIEILGLE</sequence>
<gene>
    <name evidence="3" type="ORF">SAMN04488519_101388</name>
</gene>
<evidence type="ECO:0000259" key="2">
    <source>
        <dbReference type="Pfam" id="PF01205"/>
    </source>
</evidence>
<proteinExistence type="inferred from homology"/>
<dbReference type="RefSeq" id="WP_091649508.1">
    <property type="nucleotide sequence ID" value="NZ_FOVW01000001.1"/>
</dbReference>
<dbReference type="InterPro" id="IPR020569">
    <property type="entry name" value="UPF0029_Impact_CS"/>
</dbReference>
<dbReference type="PANTHER" id="PTHR16301">
    <property type="entry name" value="IMPACT-RELATED"/>
    <property type="match status" value="1"/>
</dbReference>
<dbReference type="GO" id="GO:0006446">
    <property type="term" value="P:regulation of translational initiation"/>
    <property type="evidence" value="ECO:0007669"/>
    <property type="project" value="TreeGrafter"/>
</dbReference>
<dbReference type="Proteomes" id="UP000199564">
    <property type="component" value="Unassembled WGS sequence"/>
</dbReference>
<accession>A0A1I5B550</accession>
<comment type="similarity">
    <text evidence="1">Belongs to the IMPACT family.</text>
</comment>
<dbReference type="InterPro" id="IPR001498">
    <property type="entry name" value="Impact_N"/>
</dbReference>
<organism evidence="3 4">
    <name type="scientific">Algoriphagus ornithinivorans</name>
    <dbReference type="NCBI Taxonomy" id="226506"/>
    <lineage>
        <taxon>Bacteria</taxon>
        <taxon>Pseudomonadati</taxon>
        <taxon>Bacteroidota</taxon>
        <taxon>Cytophagia</taxon>
        <taxon>Cytophagales</taxon>
        <taxon>Cyclobacteriaceae</taxon>
        <taxon>Algoriphagus</taxon>
    </lineage>
</organism>
<dbReference type="PROSITE" id="PS00910">
    <property type="entry name" value="UPF0029"/>
    <property type="match status" value="1"/>
</dbReference>
<dbReference type="STRING" id="226506.SAMN04488519_101388"/>
<dbReference type="AlphaFoldDB" id="A0A1I5B550"/>
<feature type="domain" description="Impact N-terminal" evidence="2">
    <location>
        <begin position="24"/>
        <end position="129"/>
    </location>
</feature>
<dbReference type="GO" id="GO:0005737">
    <property type="term" value="C:cytoplasm"/>
    <property type="evidence" value="ECO:0007669"/>
    <property type="project" value="TreeGrafter"/>
</dbReference>
<dbReference type="Pfam" id="PF01205">
    <property type="entry name" value="Impact_N"/>
    <property type="match status" value="1"/>
</dbReference>
<keyword evidence="4" id="KW-1185">Reference proteome</keyword>
<name>A0A1I5B550_9BACT</name>
<dbReference type="InterPro" id="IPR023582">
    <property type="entry name" value="Impact"/>
</dbReference>
<dbReference type="InterPro" id="IPR036956">
    <property type="entry name" value="Impact_N_sf"/>
</dbReference>
<dbReference type="PANTHER" id="PTHR16301:SF20">
    <property type="entry name" value="IMPACT FAMILY MEMBER YIGZ"/>
    <property type="match status" value="1"/>
</dbReference>
<dbReference type="EMBL" id="FOVW01000001">
    <property type="protein sequence ID" value="SFN69822.1"/>
    <property type="molecule type" value="Genomic_DNA"/>
</dbReference>
<evidence type="ECO:0000313" key="4">
    <source>
        <dbReference type="Proteomes" id="UP000199564"/>
    </source>
</evidence>
<reference evidence="4" key="1">
    <citation type="submission" date="2016-10" db="EMBL/GenBank/DDBJ databases">
        <authorList>
            <person name="Varghese N."/>
            <person name="Submissions S."/>
        </authorList>
    </citation>
    <scope>NUCLEOTIDE SEQUENCE [LARGE SCALE GENOMIC DNA]</scope>
    <source>
        <strain evidence="4">DSM 15282</strain>
    </source>
</reference>
<protein>
    <submittedName>
        <fullName evidence="3">Uncharacterized protein, YigZ family</fullName>
    </submittedName>
</protein>
<dbReference type="Gene3D" id="3.30.230.30">
    <property type="entry name" value="Impact, N-terminal domain"/>
    <property type="match status" value="1"/>
</dbReference>
<dbReference type="InterPro" id="IPR020568">
    <property type="entry name" value="Ribosomal_Su5_D2-typ_SF"/>
</dbReference>
<evidence type="ECO:0000313" key="3">
    <source>
        <dbReference type="EMBL" id="SFN69822.1"/>
    </source>
</evidence>
<dbReference type="SUPFAM" id="SSF54211">
    <property type="entry name" value="Ribosomal protein S5 domain 2-like"/>
    <property type="match status" value="1"/>
</dbReference>